<keyword evidence="2" id="KW-1133">Transmembrane helix</keyword>
<dbReference type="InterPro" id="IPR001387">
    <property type="entry name" value="Cro/C1-type_HTH"/>
</dbReference>
<proteinExistence type="predicted"/>
<feature type="transmembrane region" description="Helical" evidence="2">
    <location>
        <begin position="115"/>
        <end position="131"/>
    </location>
</feature>
<dbReference type="EMBL" id="CP011391">
    <property type="protein sequence ID" value="AMK54267.1"/>
    <property type="molecule type" value="Genomic_DNA"/>
</dbReference>
<dbReference type="GO" id="GO:0003677">
    <property type="term" value="F:DNA binding"/>
    <property type="evidence" value="ECO:0007669"/>
    <property type="project" value="UniProtKB-KW"/>
</dbReference>
<feature type="transmembrane region" description="Helical" evidence="2">
    <location>
        <begin position="206"/>
        <end position="228"/>
    </location>
</feature>
<protein>
    <recommendedName>
        <fullName evidence="3">HTH cro/C1-type domain-containing protein</fullName>
    </recommendedName>
</protein>
<feature type="transmembrane region" description="Helical" evidence="2">
    <location>
        <begin position="248"/>
        <end position="268"/>
    </location>
</feature>
<dbReference type="KEGG" id="fro:AALO17_11330"/>
<keyword evidence="5" id="KW-1185">Reference proteome</keyword>
<feature type="domain" description="HTH cro/C1-type" evidence="3">
    <location>
        <begin position="18"/>
        <end position="72"/>
    </location>
</feature>
<keyword evidence="2" id="KW-0812">Transmembrane</keyword>
<dbReference type="Proteomes" id="UP000069771">
    <property type="component" value="Chromosome"/>
</dbReference>
<keyword evidence="1" id="KW-0238">DNA-binding</keyword>
<evidence type="ECO:0000259" key="3">
    <source>
        <dbReference type="PROSITE" id="PS50943"/>
    </source>
</evidence>
<dbReference type="Gene3D" id="1.10.260.40">
    <property type="entry name" value="lambda repressor-like DNA-binding domains"/>
    <property type="match status" value="1"/>
</dbReference>
<dbReference type="CDD" id="cd00093">
    <property type="entry name" value="HTH_XRE"/>
    <property type="match status" value="1"/>
</dbReference>
<feature type="transmembrane region" description="Helical" evidence="2">
    <location>
        <begin position="137"/>
        <end position="155"/>
    </location>
</feature>
<gene>
    <name evidence="4" type="ORF">AALO17_11330</name>
</gene>
<dbReference type="AlphaFoldDB" id="A0A140DUE0"/>
<dbReference type="SMART" id="SM00530">
    <property type="entry name" value="HTH_XRE"/>
    <property type="match status" value="1"/>
</dbReference>
<sequence length="304" mass="33670">MIPAATSKGGPAMIQDTIRDARKQAGMSQEELALQMHVVRQTVSKWERGLSVPDASMIPELSRILHVPVNRLLELDAQEGQDPDMKASLETARAKLEEMDRERNRQKLITGKREHILFLAFLSLMIALGVRNEILSAAGISLCALGSLVILYRNLPLMTGASSASPALSAFRTVTIFSILLILLITAGIMATETGYLQLSVQQENLAAWLLITVLMVFCGWICPKLSWNRYVGLRLPWTVSHPQTWALAHRILGWISLPSAVFYTAAVMTLPDFGAVSATAVILWVAVPSVLSLVFWLRKYRHQ</sequence>
<evidence type="ECO:0000313" key="5">
    <source>
        <dbReference type="Proteomes" id="UP000069771"/>
    </source>
</evidence>
<organism evidence="4 5">
    <name type="scientific">Faecalibaculum rodentium</name>
    <dbReference type="NCBI Taxonomy" id="1702221"/>
    <lineage>
        <taxon>Bacteria</taxon>
        <taxon>Bacillati</taxon>
        <taxon>Bacillota</taxon>
        <taxon>Erysipelotrichia</taxon>
        <taxon>Erysipelotrichales</taxon>
        <taxon>Erysipelotrichaceae</taxon>
        <taxon>Faecalibaculum</taxon>
    </lineage>
</organism>
<evidence type="ECO:0000256" key="2">
    <source>
        <dbReference type="SAM" id="Phobius"/>
    </source>
</evidence>
<dbReference type="PANTHER" id="PTHR46558:SF3">
    <property type="entry name" value="TRANSCRIPTIONAL REGULATOR"/>
    <property type="match status" value="1"/>
</dbReference>
<dbReference type="InterPro" id="IPR025962">
    <property type="entry name" value="SdpI/YhfL"/>
</dbReference>
<dbReference type="STRING" id="1702221.AALO17_11330"/>
<dbReference type="PROSITE" id="PS50943">
    <property type="entry name" value="HTH_CROC1"/>
    <property type="match status" value="1"/>
</dbReference>
<name>A0A140DUE0_9FIRM</name>
<reference evidence="4 5" key="1">
    <citation type="journal article" date="2016" name="Gut Pathog.">
        <title>Whole genome sequencing of "Faecalibaculum rodentium" ALO17, isolated from C57BL/6J laboratory mouse feces.</title>
        <authorList>
            <person name="Lim S."/>
            <person name="Chang D.H."/>
            <person name="Ahn S."/>
            <person name="Kim B.C."/>
        </authorList>
    </citation>
    <scope>NUCLEOTIDE SEQUENCE [LARGE SCALE GENOMIC DNA]</scope>
    <source>
        <strain evidence="4 5">Alo17</strain>
    </source>
</reference>
<accession>A0A140DUE0</accession>
<feature type="transmembrane region" description="Helical" evidence="2">
    <location>
        <begin position="274"/>
        <end position="298"/>
    </location>
</feature>
<dbReference type="PANTHER" id="PTHR46558">
    <property type="entry name" value="TRACRIPTIONAL REGULATORY PROTEIN-RELATED-RELATED"/>
    <property type="match status" value="1"/>
</dbReference>
<evidence type="ECO:0000313" key="4">
    <source>
        <dbReference type="EMBL" id="AMK54267.1"/>
    </source>
</evidence>
<dbReference type="Pfam" id="PF01381">
    <property type="entry name" value="HTH_3"/>
    <property type="match status" value="1"/>
</dbReference>
<evidence type="ECO:0000256" key="1">
    <source>
        <dbReference type="ARBA" id="ARBA00023125"/>
    </source>
</evidence>
<dbReference type="SUPFAM" id="SSF47413">
    <property type="entry name" value="lambda repressor-like DNA-binding domains"/>
    <property type="match status" value="1"/>
</dbReference>
<keyword evidence="2" id="KW-0472">Membrane</keyword>
<feature type="transmembrane region" description="Helical" evidence="2">
    <location>
        <begin position="167"/>
        <end position="191"/>
    </location>
</feature>
<dbReference type="Pfam" id="PF13630">
    <property type="entry name" value="SdpI"/>
    <property type="match status" value="1"/>
</dbReference>
<dbReference type="InterPro" id="IPR010982">
    <property type="entry name" value="Lambda_DNA-bd_dom_sf"/>
</dbReference>